<dbReference type="CDD" id="cd00009">
    <property type="entry name" value="AAA"/>
    <property type="match status" value="1"/>
</dbReference>
<dbReference type="AlphaFoldDB" id="A0A1C3K6I9"/>
<dbReference type="Proteomes" id="UP000078558">
    <property type="component" value="Chromosome I"/>
</dbReference>
<dbReference type="Gene3D" id="3.40.50.300">
    <property type="entry name" value="P-loop containing nucleotide triphosphate hydrolases"/>
    <property type="match status" value="1"/>
</dbReference>
<keyword evidence="4" id="KW-0238">DNA-binding</keyword>
<dbReference type="EMBL" id="LT907988">
    <property type="protein sequence ID" value="SOE45945.1"/>
    <property type="molecule type" value="Genomic_DNA"/>
</dbReference>
<dbReference type="OrthoDB" id="9761705at2"/>
<name>A0A1C3K6I9_9BURK</name>
<proteinExistence type="predicted"/>
<dbReference type="InterPro" id="IPR058031">
    <property type="entry name" value="AAA_lid_NorR"/>
</dbReference>
<dbReference type="Gene3D" id="1.10.8.60">
    <property type="match status" value="1"/>
</dbReference>
<dbReference type="InterPro" id="IPR003593">
    <property type="entry name" value="AAA+_ATPase"/>
</dbReference>
<dbReference type="PANTHER" id="PTHR32071">
    <property type="entry name" value="TRANSCRIPTIONAL REGULATORY PROTEIN"/>
    <property type="match status" value="1"/>
</dbReference>
<evidence type="ECO:0000256" key="2">
    <source>
        <dbReference type="ARBA" id="ARBA00022840"/>
    </source>
</evidence>
<dbReference type="GO" id="GO:0005524">
    <property type="term" value="F:ATP binding"/>
    <property type="evidence" value="ECO:0007669"/>
    <property type="project" value="UniProtKB-KW"/>
</dbReference>
<keyword evidence="3" id="KW-0805">Transcription regulation</keyword>
<dbReference type="PROSITE" id="PS00675">
    <property type="entry name" value="SIGMA54_INTERACT_1"/>
    <property type="match status" value="1"/>
</dbReference>
<keyword evidence="5" id="KW-0804">Transcription</keyword>
<sequence length="352" mass="38430">MSAGAVVPRLPARAPAESGLAARIFADPRSQAMLAHVRQIGPSDASILIEGQTGTGKDLVARHVHEISARRDGPFLAVSCGAFSEALVDAELFGYEQGAFPGAFEAKGGWFEEADGGTLFLDQIGDLPLPTQSRLLRVLQEREVVRLGGRRGRPIDVRVLAATNVPLEPLIQSGGFRKDLYYRLNVVTLALPALAERPGDILPLARYFIERHAERLGHDVVALSRDAEAALRAHAWPGNVRELENVLHHALLVCRGQAIDAEDLHLAAPPLAATGLPPSTATLDELLEATFARLFEEQPEQAHAYLEEALLRTAYRYCRQNQVHTATLLGLSRNVTRSQLIRIGELRVSKRK</sequence>
<dbReference type="FunFam" id="3.40.50.300:FF:000006">
    <property type="entry name" value="DNA-binding transcriptional regulator NtrC"/>
    <property type="match status" value="1"/>
</dbReference>
<dbReference type="InterPro" id="IPR025662">
    <property type="entry name" value="Sigma_54_int_dom_ATP-bd_1"/>
</dbReference>
<protein>
    <submittedName>
        <fullName evidence="7">Alkanesulfonates-binding protein</fullName>
    </submittedName>
</protein>
<evidence type="ECO:0000313" key="8">
    <source>
        <dbReference type="EMBL" id="SOE45945.1"/>
    </source>
</evidence>
<reference evidence="8 9" key="2">
    <citation type="submission" date="2017-08" db="EMBL/GenBank/DDBJ databases">
        <authorList>
            <person name="de Groot N.N."/>
        </authorList>
    </citation>
    <scope>NUCLEOTIDE SEQUENCE [LARGE SCALE GENOMIC DNA]</scope>
    <source>
        <strain evidence="8">Orrdi1</strain>
    </source>
</reference>
<dbReference type="PROSITE" id="PS50045">
    <property type="entry name" value="SIGMA54_INTERACT_4"/>
    <property type="match status" value="1"/>
</dbReference>
<evidence type="ECO:0000259" key="6">
    <source>
        <dbReference type="PROSITE" id="PS50045"/>
    </source>
</evidence>
<evidence type="ECO:0000256" key="5">
    <source>
        <dbReference type="ARBA" id="ARBA00023163"/>
    </source>
</evidence>
<feature type="domain" description="Sigma-54 factor interaction" evidence="6">
    <location>
        <begin position="23"/>
        <end position="252"/>
    </location>
</feature>
<accession>A0A1C3K6I9</accession>
<dbReference type="Gene3D" id="1.10.10.60">
    <property type="entry name" value="Homeodomain-like"/>
    <property type="match status" value="1"/>
</dbReference>
<evidence type="ECO:0000256" key="3">
    <source>
        <dbReference type="ARBA" id="ARBA00023015"/>
    </source>
</evidence>
<dbReference type="InterPro" id="IPR009057">
    <property type="entry name" value="Homeodomain-like_sf"/>
</dbReference>
<keyword evidence="9" id="KW-1185">Reference proteome</keyword>
<gene>
    <name evidence="7" type="ORF">ODI_03223</name>
    <name evidence="8" type="ORF">ODI_R0040</name>
</gene>
<dbReference type="STRING" id="1851544.ODI_03223"/>
<dbReference type="PROSITE" id="PS00688">
    <property type="entry name" value="SIGMA54_INTERACT_3"/>
    <property type="match status" value="1"/>
</dbReference>
<dbReference type="GO" id="GO:0003677">
    <property type="term" value="F:DNA binding"/>
    <property type="evidence" value="ECO:0007669"/>
    <property type="project" value="UniProtKB-KW"/>
</dbReference>
<keyword evidence="1" id="KW-0547">Nucleotide-binding</keyword>
<reference evidence="7 9" key="1">
    <citation type="submission" date="2016-06" db="EMBL/GenBank/DDBJ databases">
        <authorList>
            <person name="Kjaerup R.B."/>
            <person name="Dalgaard T.S."/>
            <person name="Juul-Madsen H.R."/>
        </authorList>
    </citation>
    <scope>NUCLEOTIDE SEQUENCE [LARGE SCALE GENOMIC DNA]</scope>
    <source>
        <strain evidence="7">Orrdi1</strain>
    </source>
</reference>
<dbReference type="KEGG" id="odi:ODI_R0040"/>
<dbReference type="SMART" id="SM00382">
    <property type="entry name" value="AAA"/>
    <property type="match status" value="1"/>
</dbReference>
<evidence type="ECO:0000256" key="4">
    <source>
        <dbReference type="ARBA" id="ARBA00023125"/>
    </source>
</evidence>
<keyword evidence="2" id="KW-0067">ATP-binding</keyword>
<dbReference type="Pfam" id="PF25601">
    <property type="entry name" value="AAA_lid_14"/>
    <property type="match status" value="1"/>
</dbReference>
<dbReference type="GO" id="GO:0006355">
    <property type="term" value="P:regulation of DNA-templated transcription"/>
    <property type="evidence" value="ECO:0007669"/>
    <property type="project" value="InterPro"/>
</dbReference>
<dbReference type="SUPFAM" id="SSF52540">
    <property type="entry name" value="P-loop containing nucleoside triphosphate hydrolases"/>
    <property type="match status" value="1"/>
</dbReference>
<evidence type="ECO:0000313" key="7">
    <source>
        <dbReference type="EMBL" id="SBT27116.1"/>
    </source>
</evidence>
<dbReference type="Pfam" id="PF00158">
    <property type="entry name" value="Sigma54_activat"/>
    <property type="match status" value="1"/>
</dbReference>
<dbReference type="InterPro" id="IPR002078">
    <property type="entry name" value="Sigma_54_int"/>
</dbReference>
<evidence type="ECO:0000256" key="1">
    <source>
        <dbReference type="ARBA" id="ARBA00022741"/>
    </source>
</evidence>
<organism evidence="7 9">
    <name type="scientific">Orrella dioscoreae</name>
    <dbReference type="NCBI Taxonomy" id="1851544"/>
    <lineage>
        <taxon>Bacteria</taxon>
        <taxon>Pseudomonadati</taxon>
        <taxon>Pseudomonadota</taxon>
        <taxon>Betaproteobacteria</taxon>
        <taxon>Burkholderiales</taxon>
        <taxon>Alcaligenaceae</taxon>
        <taxon>Orrella</taxon>
    </lineage>
</organism>
<dbReference type="EMBL" id="FLRC01000052">
    <property type="protein sequence ID" value="SBT27116.1"/>
    <property type="molecule type" value="Genomic_DNA"/>
</dbReference>
<dbReference type="InterPro" id="IPR027417">
    <property type="entry name" value="P-loop_NTPase"/>
</dbReference>
<dbReference type="RefSeq" id="WP_067758108.1">
    <property type="nucleotide sequence ID" value="NZ_LT907988.1"/>
</dbReference>
<dbReference type="SUPFAM" id="SSF46689">
    <property type="entry name" value="Homeodomain-like"/>
    <property type="match status" value="1"/>
</dbReference>
<dbReference type="InterPro" id="IPR025944">
    <property type="entry name" value="Sigma_54_int_dom_CS"/>
</dbReference>
<evidence type="ECO:0000313" key="9">
    <source>
        <dbReference type="Proteomes" id="UP000078558"/>
    </source>
</evidence>
<dbReference type="PANTHER" id="PTHR32071:SF21">
    <property type="entry name" value="TRANSCRIPTIONAL REGULATORY PROTEIN FLGR"/>
    <property type="match status" value="1"/>
</dbReference>